<feature type="transmembrane region" description="Helical" evidence="6">
    <location>
        <begin position="51"/>
        <end position="72"/>
    </location>
</feature>
<name>A0AA97I8I3_9MICO</name>
<dbReference type="RefSeq" id="WP_317141164.1">
    <property type="nucleotide sequence ID" value="NZ_CP118157.1"/>
</dbReference>
<dbReference type="InterPro" id="IPR002781">
    <property type="entry name" value="TM_pro_TauE-like"/>
</dbReference>
<dbReference type="GO" id="GO:0005886">
    <property type="term" value="C:plasma membrane"/>
    <property type="evidence" value="ECO:0007669"/>
    <property type="project" value="UniProtKB-SubCell"/>
</dbReference>
<dbReference type="PANTHER" id="PTHR43701:SF2">
    <property type="entry name" value="MEMBRANE TRANSPORTER PROTEIN YJNA-RELATED"/>
    <property type="match status" value="1"/>
</dbReference>
<organism evidence="7 8">
    <name type="scientific">Microbacterium betulae</name>
    <dbReference type="NCBI Taxonomy" id="2981139"/>
    <lineage>
        <taxon>Bacteria</taxon>
        <taxon>Bacillati</taxon>
        <taxon>Actinomycetota</taxon>
        <taxon>Actinomycetes</taxon>
        <taxon>Micrococcales</taxon>
        <taxon>Microbacteriaceae</taxon>
        <taxon>Microbacterium</taxon>
    </lineage>
</organism>
<comment type="subcellular location">
    <subcellularLocation>
        <location evidence="6">Cell membrane</location>
        <topology evidence="6">Multi-pass membrane protein</topology>
    </subcellularLocation>
    <subcellularLocation>
        <location evidence="1">Membrane</location>
        <topology evidence="1">Multi-pass membrane protein</topology>
    </subcellularLocation>
</comment>
<dbReference type="InterPro" id="IPR051598">
    <property type="entry name" value="TSUP/Inactive_protease-like"/>
</dbReference>
<evidence type="ECO:0000256" key="4">
    <source>
        <dbReference type="ARBA" id="ARBA00022989"/>
    </source>
</evidence>
<evidence type="ECO:0000256" key="3">
    <source>
        <dbReference type="ARBA" id="ARBA00022692"/>
    </source>
</evidence>
<dbReference type="KEGG" id="mbet:N8K70_03115"/>
<evidence type="ECO:0000313" key="8">
    <source>
        <dbReference type="Proteomes" id="UP001305498"/>
    </source>
</evidence>
<evidence type="ECO:0000256" key="6">
    <source>
        <dbReference type="RuleBase" id="RU363041"/>
    </source>
</evidence>
<comment type="similarity">
    <text evidence="2 6">Belongs to the 4-toluene sulfonate uptake permease (TSUP) (TC 2.A.102) family.</text>
</comment>
<keyword evidence="4 6" id="KW-1133">Transmembrane helix</keyword>
<accession>A0AA97I8I3</accession>
<proteinExistence type="inferred from homology"/>
<keyword evidence="5 6" id="KW-0472">Membrane</keyword>
<protein>
    <recommendedName>
        <fullName evidence="6">Probable membrane transporter protein</fullName>
    </recommendedName>
</protein>
<reference evidence="7 8" key="1">
    <citation type="submission" date="2023-02" db="EMBL/GenBank/DDBJ databases">
        <title>Microbacterium betulae sp. nov., isolated from birch wood.</title>
        <authorList>
            <person name="Pasciak M."/>
            <person name="Pawlik K.J."/>
            <person name="Martynowski D."/>
            <person name="Laczmanski L."/>
            <person name="Ciekot J."/>
            <person name="Szponar B."/>
            <person name="Wojcik-Fatla A."/>
            <person name="Mackiewicz B."/>
            <person name="Farian E."/>
            <person name="Cholewa G."/>
            <person name="Cholewa A."/>
            <person name="Dutkiewicz J."/>
        </authorList>
    </citation>
    <scope>NUCLEOTIDE SEQUENCE [LARGE SCALE GENOMIC DNA]</scope>
    <source>
        <strain evidence="7 8">AB</strain>
    </source>
</reference>
<feature type="transmembrane region" description="Helical" evidence="6">
    <location>
        <begin position="235"/>
        <end position="253"/>
    </location>
</feature>
<feature type="transmembrane region" description="Helical" evidence="6">
    <location>
        <begin position="12"/>
        <end position="45"/>
    </location>
</feature>
<feature type="transmembrane region" description="Helical" evidence="6">
    <location>
        <begin position="139"/>
        <end position="158"/>
    </location>
</feature>
<dbReference type="Proteomes" id="UP001305498">
    <property type="component" value="Chromosome"/>
</dbReference>
<feature type="transmembrane region" description="Helical" evidence="6">
    <location>
        <begin position="208"/>
        <end position="229"/>
    </location>
</feature>
<feature type="transmembrane region" description="Helical" evidence="6">
    <location>
        <begin position="107"/>
        <end position="127"/>
    </location>
</feature>
<dbReference type="Pfam" id="PF01925">
    <property type="entry name" value="TauE"/>
    <property type="match status" value="2"/>
</dbReference>
<dbReference type="PANTHER" id="PTHR43701">
    <property type="entry name" value="MEMBRANE TRANSPORTER PROTEIN MJ0441-RELATED"/>
    <property type="match status" value="1"/>
</dbReference>
<evidence type="ECO:0000256" key="1">
    <source>
        <dbReference type="ARBA" id="ARBA00004141"/>
    </source>
</evidence>
<gene>
    <name evidence="7" type="ORF">N8K70_03115</name>
</gene>
<evidence type="ECO:0000313" key="7">
    <source>
        <dbReference type="EMBL" id="WOF24692.1"/>
    </source>
</evidence>
<keyword evidence="6" id="KW-1003">Cell membrane</keyword>
<dbReference type="EMBL" id="CP118157">
    <property type="protein sequence ID" value="WOF24692.1"/>
    <property type="molecule type" value="Genomic_DNA"/>
</dbReference>
<dbReference type="AlphaFoldDB" id="A0AA97I8I3"/>
<feature type="transmembrane region" description="Helical" evidence="6">
    <location>
        <begin position="79"/>
        <end position="101"/>
    </location>
</feature>
<keyword evidence="8" id="KW-1185">Reference proteome</keyword>
<sequence>MTEVRRRGPRAIVSFVLIGALAGFLSGLFGVGGGTVIVPLLVLLVGFSQRFGAGTSSAAILPTAAVGVVSYATQGQVDWIAGLLIAAGAVVGAQIGVRLLHILSETVLRWIFVGFLVVVIVSLFLIVPSRDAMLVIDGLNGTALVLLGLLTGILSGLIGVGGGIVVVPVLMLLFGVSDLVAKGTSLLMMIPTSISGTVANFRKRNVDFVAAGCVGLAACAMTPLGAWVAHLVDPQLGNVLFAVFLLIIAAQMAQKAITAARTSA</sequence>
<evidence type="ECO:0000256" key="2">
    <source>
        <dbReference type="ARBA" id="ARBA00009142"/>
    </source>
</evidence>
<keyword evidence="3 6" id="KW-0812">Transmembrane</keyword>
<evidence type="ECO:0000256" key="5">
    <source>
        <dbReference type="ARBA" id="ARBA00023136"/>
    </source>
</evidence>